<gene>
    <name evidence="10" type="ORF">HQ865_21770</name>
</gene>
<sequence>MKKFFTLLLVGGCWYSASAQKLDKLTVENIMRDPKWMGTQPTNVSWSEDSKKIYFTWNAENKGRDGQYWITPEDIKPKLVTPEERRATAPVVGNWNRKHTLQLIEKNGDIYILDAKTKKETQLTSTMDRESNATFSADESKVFYLKGDNYYAVTLNGGLTAQLSNFVRGTSGSTLPLTPTGGPTGAGGRRGGQGGGQGASGRGGAAQQSGNEQDRWLRAQQMELFDVLKERASADRQGGAGGGGGRRGGFGGGFGGGQAKRMTELMVEDKTLSGVTVSPDGRYVTYRLIKQPADAGKITIVPNYVTTSGFTEDIINRTKVGAPQSTSESFVYDAQRDTMYRISLKEIPGIKDLPDYVKDYPKQLEERKKANEDRKVSIQGPFWSEDGKNAVVIVNAQDYKDRWIMKLDAETGKLGLIDRQRDEAWIAGPGISGFGGSTGWLDNTHFFFQSEGSGYSHIYVADVTAGTKTQLTSGKWEVSGLHLSNDKKSFYFQANMEHPGVSDYYRIPVTGGTPVKLTSMKGGNEVEMSPDEKWLAIRYSYTNKPYELYIQANKPGAKPVQVTNSQTEEFKSYDWRAPEIFSFKNRGGADIYGRVYTPKNPLPSHPAVIFVHGAGYLQDVMYKWSTSYFHEYMFNNMLADNGYTVLEIDYTGSAGYGRDIRTGIYRHMGGKDLTDHIDAVKLLVEKYGVNPKNVGMYGGSYGGFMTLMAMFTAPDTFAAGAALRSVTDWAHYNHGYTANILNEPFTDENAYKISSPINFASGLKGKLLMCHGMVDDNVNFQDIVRLTQRLIELHKDNWSLAPFPVESHGFVEPSSWTDEYKRIYALFNESLKN</sequence>
<proteinExistence type="predicted"/>
<dbReference type="Gene3D" id="3.40.50.1820">
    <property type="entry name" value="alpha/beta hydrolase"/>
    <property type="match status" value="1"/>
</dbReference>
<evidence type="ECO:0000256" key="7">
    <source>
        <dbReference type="SAM" id="MobiDB-lite"/>
    </source>
</evidence>
<evidence type="ECO:0000259" key="9">
    <source>
        <dbReference type="Pfam" id="PF00930"/>
    </source>
</evidence>
<evidence type="ECO:0000256" key="2">
    <source>
        <dbReference type="ARBA" id="ARBA00022801"/>
    </source>
</evidence>
<dbReference type="InterPro" id="IPR001375">
    <property type="entry name" value="Peptidase_S9_cat"/>
</dbReference>
<dbReference type="InterPro" id="IPR050278">
    <property type="entry name" value="Serine_Prot_S9B/DPPIV"/>
</dbReference>
<evidence type="ECO:0000313" key="10">
    <source>
        <dbReference type="EMBL" id="QKJ32275.1"/>
    </source>
</evidence>
<evidence type="ECO:0000256" key="3">
    <source>
        <dbReference type="ARBA" id="ARBA00022990"/>
    </source>
</evidence>
<keyword evidence="1" id="KW-0645">Protease</keyword>
<reference evidence="10 11" key="1">
    <citation type="submission" date="2020-05" db="EMBL/GenBank/DDBJ databases">
        <title>Mucilaginibacter mali sp. nov.</title>
        <authorList>
            <person name="Kim H.S."/>
            <person name="Lee K.C."/>
            <person name="Suh M.K."/>
            <person name="Kim J.-S."/>
            <person name="Han K.-I."/>
            <person name="Eom M.K."/>
            <person name="Shin Y.K."/>
            <person name="Lee J.-S."/>
        </authorList>
    </citation>
    <scope>NUCLEOTIDE SEQUENCE [LARGE SCALE GENOMIC DNA]</scope>
    <source>
        <strain evidence="10 11">G2-14</strain>
    </source>
</reference>
<evidence type="ECO:0000256" key="6">
    <source>
        <dbReference type="ARBA" id="ARBA00045885"/>
    </source>
</evidence>
<dbReference type="KEGG" id="mmab:HQ865_21770"/>
<dbReference type="InterPro" id="IPR011659">
    <property type="entry name" value="WD40"/>
</dbReference>
<dbReference type="InterPro" id="IPR029058">
    <property type="entry name" value="AB_hydrolase_fold"/>
</dbReference>
<dbReference type="InterPro" id="IPR002469">
    <property type="entry name" value="Peptidase_S9B_N"/>
</dbReference>
<dbReference type="SUPFAM" id="SSF53474">
    <property type="entry name" value="alpha/beta-Hydrolases"/>
    <property type="match status" value="1"/>
</dbReference>
<evidence type="ECO:0000313" key="11">
    <source>
        <dbReference type="Proteomes" id="UP000505355"/>
    </source>
</evidence>
<protein>
    <recommendedName>
        <fullName evidence="5">Acyl-peptide hydrolase</fullName>
    </recommendedName>
    <alternativeName>
        <fullName evidence="4">Acylaminoacyl-peptidase</fullName>
    </alternativeName>
</protein>
<dbReference type="PROSITE" id="PS00708">
    <property type="entry name" value="PRO_ENDOPEP_SER"/>
    <property type="match status" value="1"/>
</dbReference>
<evidence type="ECO:0000259" key="8">
    <source>
        <dbReference type="Pfam" id="PF00326"/>
    </source>
</evidence>
<organism evidence="10 11">
    <name type="scientific">Mucilaginibacter mali</name>
    <dbReference type="NCBI Taxonomy" id="2740462"/>
    <lineage>
        <taxon>Bacteria</taxon>
        <taxon>Pseudomonadati</taxon>
        <taxon>Bacteroidota</taxon>
        <taxon>Sphingobacteriia</taxon>
        <taxon>Sphingobacteriales</taxon>
        <taxon>Sphingobacteriaceae</taxon>
        <taxon>Mucilaginibacter</taxon>
    </lineage>
</organism>
<dbReference type="PANTHER" id="PTHR11731">
    <property type="entry name" value="PROTEASE FAMILY S9B,C DIPEPTIDYL-PEPTIDASE IV-RELATED"/>
    <property type="match status" value="1"/>
</dbReference>
<feature type="domain" description="Dipeptidylpeptidase IV N-terminal" evidence="9">
    <location>
        <begin position="375"/>
        <end position="546"/>
    </location>
</feature>
<dbReference type="GO" id="GO:0008239">
    <property type="term" value="F:dipeptidyl-peptidase activity"/>
    <property type="evidence" value="ECO:0007669"/>
    <property type="project" value="TreeGrafter"/>
</dbReference>
<feature type="compositionally biased region" description="Low complexity" evidence="7">
    <location>
        <begin position="172"/>
        <end position="181"/>
    </location>
</feature>
<dbReference type="GO" id="GO:0006508">
    <property type="term" value="P:proteolysis"/>
    <property type="evidence" value="ECO:0007669"/>
    <property type="project" value="UniProtKB-KW"/>
</dbReference>
<dbReference type="Pfam" id="PF00930">
    <property type="entry name" value="DPPIV_N"/>
    <property type="match status" value="1"/>
</dbReference>
<feature type="compositionally biased region" description="Gly residues" evidence="7">
    <location>
        <begin position="182"/>
        <end position="204"/>
    </location>
</feature>
<name>A0A7D4TXD5_9SPHI</name>
<dbReference type="PANTHER" id="PTHR11731:SF193">
    <property type="entry name" value="DIPEPTIDYL PEPTIDASE 9"/>
    <property type="match status" value="1"/>
</dbReference>
<accession>A0A7D4TXD5</accession>
<dbReference type="Gene3D" id="2.120.10.30">
    <property type="entry name" value="TolB, C-terminal domain"/>
    <property type="match status" value="1"/>
</dbReference>
<dbReference type="InterPro" id="IPR002471">
    <property type="entry name" value="Pept_S9_AS"/>
</dbReference>
<dbReference type="Gene3D" id="2.140.10.30">
    <property type="entry name" value="Dipeptidylpeptidase IV, N-terminal domain"/>
    <property type="match status" value="1"/>
</dbReference>
<evidence type="ECO:0000256" key="4">
    <source>
        <dbReference type="ARBA" id="ARBA00032284"/>
    </source>
</evidence>
<evidence type="ECO:0000256" key="1">
    <source>
        <dbReference type="ARBA" id="ARBA00022670"/>
    </source>
</evidence>
<feature type="domain" description="Peptidase S9 prolyl oligopeptidase catalytic" evidence="8">
    <location>
        <begin position="637"/>
        <end position="832"/>
    </location>
</feature>
<dbReference type="SUPFAM" id="SSF82171">
    <property type="entry name" value="DPP6 N-terminal domain-like"/>
    <property type="match status" value="1"/>
</dbReference>
<keyword evidence="3" id="KW-0007">Acetylation</keyword>
<dbReference type="InterPro" id="IPR011042">
    <property type="entry name" value="6-blade_b-propeller_TolB-like"/>
</dbReference>
<feature type="compositionally biased region" description="Gly residues" evidence="7">
    <location>
        <begin position="238"/>
        <end position="255"/>
    </location>
</feature>
<keyword evidence="2" id="KW-0378">Hydrolase</keyword>
<evidence type="ECO:0000256" key="5">
    <source>
        <dbReference type="ARBA" id="ARBA00032596"/>
    </source>
</evidence>
<dbReference type="Pfam" id="PF00326">
    <property type="entry name" value="Peptidase_S9"/>
    <property type="match status" value="1"/>
</dbReference>
<dbReference type="GO" id="GO:0004252">
    <property type="term" value="F:serine-type endopeptidase activity"/>
    <property type="evidence" value="ECO:0007669"/>
    <property type="project" value="InterPro"/>
</dbReference>
<comment type="function">
    <text evidence="6">This enzyme catalyzes the hydrolysis of the N-terminal peptide bond of an N-acetylated peptide to generate an N-acetylated amino acid and a peptide with a free N-terminus. It preferentially cleaves off Ac-Ala, Ac-Met and Ac-Ser. Also, involved in the degradation of oxidized and glycated proteins.</text>
</comment>
<dbReference type="AlphaFoldDB" id="A0A7D4TXD5"/>
<dbReference type="EMBL" id="CP054139">
    <property type="protein sequence ID" value="QKJ32275.1"/>
    <property type="molecule type" value="Genomic_DNA"/>
</dbReference>
<dbReference type="Pfam" id="PF07676">
    <property type="entry name" value="PD40"/>
    <property type="match status" value="1"/>
</dbReference>
<dbReference type="Proteomes" id="UP000505355">
    <property type="component" value="Chromosome"/>
</dbReference>
<keyword evidence="11" id="KW-1185">Reference proteome</keyword>
<feature type="region of interest" description="Disordered" evidence="7">
    <location>
        <begin position="233"/>
        <end position="255"/>
    </location>
</feature>
<dbReference type="RefSeq" id="WP_173416926.1">
    <property type="nucleotide sequence ID" value="NZ_CP054139.1"/>
</dbReference>
<feature type="region of interest" description="Disordered" evidence="7">
    <location>
        <begin position="172"/>
        <end position="213"/>
    </location>
</feature>